<reference evidence="10" key="1">
    <citation type="submission" date="2020-07" db="EMBL/GenBank/DDBJ databases">
        <authorList>
            <person name="Partida-Martinez L."/>
            <person name="Huntemann M."/>
            <person name="Clum A."/>
            <person name="Wang J."/>
            <person name="Palaniappan K."/>
            <person name="Ritter S."/>
            <person name="Chen I.-M."/>
            <person name="Stamatis D."/>
            <person name="Reddy T."/>
            <person name="O'Malley R."/>
            <person name="Daum C."/>
            <person name="Shapiro N."/>
            <person name="Ivanova N."/>
            <person name="Kyrpides N."/>
            <person name="Woyke T."/>
        </authorList>
    </citation>
    <scope>NUCLEOTIDE SEQUENCE [LARGE SCALE GENOMIC DNA]</scope>
    <source>
        <strain evidence="10">AT2.8</strain>
    </source>
</reference>
<dbReference type="Gene3D" id="3.90.1200.10">
    <property type="match status" value="1"/>
</dbReference>
<evidence type="ECO:0000256" key="2">
    <source>
        <dbReference type="ARBA" id="ARBA00011738"/>
    </source>
</evidence>
<feature type="domain" description="Aminoglycoside phosphotransferase" evidence="8">
    <location>
        <begin position="223"/>
        <end position="268"/>
    </location>
</feature>
<dbReference type="InterPro" id="IPR009212">
    <property type="entry name" value="Methylthioribose_kinase"/>
</dbReference>
<dbReference type="PANTHER" id="PTHR34273:SF2">
    <property type="entry name" value="METHYLTHIORIBOSE KINASE"/>
    <property type="match status" value="1"/>
</dbReference>
<evidence type="ECO:0000256" key="6">
    <source>
        <dbReference type="ARBA" id="ARBA00022777"/>
    </source>
</evidence>
<keyword evidence="6 9" id="KW-0418">Kinase</keyword>
<comment type="subunit">
    <text evidence="2">Homodimer.</text>
</comment>
<protein>
    <recommendedName>
        <fullName evidence="3">S-methyl-5-thioribose kinase</fullName>
        <ecNumber evidence="3">2.7.1.100</ecNumber>
    </recommendedName>
</protein>
<reference evidence="10" key="2">
    <citation type="submission" date="2020-08" db="EMBL/GenBank/DDBJ databases">
        <title>The Agave Microbiome: Exploring the role of microbial communities in plant adaptations to desert environments.</title>
        <authorList>
            <person name="Partida-Martinez L.P."/>
        </authorList>
    </citation>
    <scope>NUCLEOTIDE SEQUENCE [LARGE SCALE GENOMIC DNA]</scope>
    <source>
        <strain evidence="10">AT2.8</strain>
    </source>
</reference>
<dbReference type="SUPFAM" id="SSF56112">
    <property type="entry name" value="Protein kinase-like (PK-like)"/>
    <property type="match status" value="1"/>
</dbReference>
<evidence type="ECO:0000256" key="1">
    <source>
        <dbReference type="ARBA" id="ARBA00010165"/>
    </source>
</evidence>
<dbReference type="Pfam" id="PF01636">
    <property type="entry name" value="APH"/>
    <property type="match status" value="1"/>
</dbReference>
<dbReference type="PIRSF" id="PIRSF031134">
    <property type="entry name" value="MTRK"/>
    <property type="match status" value="1"/>
</dbReference>
<dbReference type="GO" id="GO:0005524">
    <property type="term" value="F:ATP binding"/>
    <property type="evidence" value="ECO:0007669"/>
    <property type="project" value="UniProtKB-KW"/>
</dbReference>
<accession>A0A852TLM8</accession>
<evidence type="ECO:0000256" key="7">
    <source>
        <dbReference type="ARBA" id="ARBA00022840"/>
    </source>
</evidence>
<organism evidence="9 10">
    <name type="scientific">Neobacillus niacini</name>
    <dbReference type="NCBI Taxonomy" id="86668"/>
    <lineage>
        <taxon>Bacteria</taxon>
        <taxon>Bacillati</taxon>
        <taxon>Bacillota</taxon>
        <taxon>Bacilli</taxon>
        <taxon>Bacillales</taxon>
        <taxon>Bacillaceae</taxon>
        <taxon>Neobacillus</taxon>
    </lineage>
</organism>
<dbReference type="GO" id="GO:0009086">
    <property type="term" value="P:methionine biosynthetic process"/>
    <property type="evidence" value="ECO:0007669"/>
    <property type="project" value="InterPro"/>
</dbReference>
<comment type="similarity">
    <text evidence="1">Belongs to the methylthioribose kinase family.</text>
</comment>
<keyword evidence="4 9" id="KW-0808">Transferase</keyword>
<dbReference type="InterPro" id="IPR011009">
    <property type="entry name" value="Kinase-like_dom_sf"/>
</dbReference>
<dbReference type="InterPro" id="IPR002575">
    <property type="entry name" value="Aminoglycoside_PTrfase"/>
</dbReference>
<evidence type="ECO:0000313" key="10">
    <source>
        <dbReference type="Proteomes" id="UP000548423"/>
    </source>
</evidence>
<dbReference type="NCBIfam" id="TIGR01767">
    <property type="entry name" value="MTRK"/>
    <property type="match status" value="1"/>
</dbReference>
<evidence type="ECO:0000256" key="3">
    <source>
        <dbReference type="ARBA" id="ARBA00012128"/>
    </source>
</evidence>
<dbReference type="EMBL" id="JACCBX010000018">
    <property type="protein sequence ID" value="NYE09095.1"/>
    <property type="molecule type" value="Genomic_DNA"/>
</dbReference>
<evidence type="ECO:0000259" key="8">
    <source>
        <dbReference type="Pfam" id="PF01636"/>
    </source>
</evidence>
<gene>
    <name evidence="9" type="ORF">F4694_005952</name>
</gene>
<sequence length="410" mass="46690">MKDFTADYFTMTEQDAIDYAKAIKLFPKDAGLTCKEIGDGNLNYVFKIVDIKNNQSIIIKQAGPVARISDEFKLSPDRNRIESEILGLQYKLAPGFVPKVYNYDPIMNCTVMDDLSDHEIMRTALIKHKKFPLFADHISTFLVNTLLLTSDVVVEHKEKKELVKRFINPELCEITEDLVYTEPFYDCPRNEVFEGSKEFVRKNIWNDKKLLLESARLKFEFMTNAQSLLHGDLHTGSIFIKRDSTKVIDPEFAFYGPAGYDIGNVIANLIFAYANGKVTIEEEETRDDYLNYLITTIKDVVNLFTDKFNKTWDEKATERVASYEGFKEYYLDTILRDTAAVTGLELLRRVIGLAKVKDLTTIEDRDARICAEKICLTAGKTFILNCASIKTGADFINVIQTAELTTVKGA</sequence>
<comment type="caution">
    <text evidence="9">The sequence shown here is derived from an EMBL/GenBank/DDBJ whole genome shotgun (WGS) entry which is preliminary data.</text>
</comment>
<keyword evidence="5" id="KW-0547">Nucleotide-binding</keyword>
<evidence type="ECO:0000313" key="9">
    <source>
        <dbReference type="EMBL" id="NYE09095.1"/>
    </source>
</evidence>
<dbReference type="Proteomes" id="UP000548423">
    <property type="component" value="Unassembled WGS sequence"/>
</dbReference>
<dbReference type="EC" id="2.7.1.100" evidence="3"/>
<evidence type="ECO:0000256" key="4">
    <source>
        <dbReference type="ARBA" id="ARBA00022679"/>
    </source>
</evidence>
<proteinExistence type="inferred from homology"/>
<dbReference type="Gene3D" id="3.30.200.20">
    <property type="entry name" value="Phosphorylase Kinase, domain 1"/>
    <property type="match status" value="1"/>
</dbReference>
<keyword evidence="7" id="KW-0067">ATP-binding</keyword>
<dbReference type="GO" id="GO:0046522">
    <property type="term" value="F:S-methyl-5-thioribose kinase activity"/>
    <property type="evidence" value="ECO:0007669"/>
    <property type="project" value="UniProtKB-EC"/>
</dbReference>
<dbReference type="AlphaFoldDB" id="A0A852TLM8"/>
<evidence type="ECO:0000256" key="5">
    <source>
        <dbReference type="ARBA" id="ARBA00022741"/>
    </source>
</evidence>
<name>A0A852TLM8_9BACI</name>
<dbReference type="PANTHER" id="PTHR34273">
    <property type="entry name" value="METHYLTHIORIBOSE KINASE"/>
    <property type="match status" value="1"/>
</dbReference>